<name>A0A9P8W7J5_9HYPO</name>
<evidence type="ECO:0000313" key="5">
    <source>
        <dbReference type="EMBL" id="KAH6889475.1"/>
    </source>
</evidence>
<dbReference type="OrthoDB" id="7464126at2759"/>
<dbReference type="Gene3D" id="3.40.50.300">
    <property type="entry name" value="P-loop containing nucleotide triphosphate hydrolases"/>
    <property type="match status" value="1"/>
</dbReference>
<evidence type="ECO:0008006" key="7">
    <source>
        <dbReference type="Google" id="ProtNLM"/>
    </source>
</evidence>
<dbReference type="Proteomes" id="UP000777438">
    <property type="component" value="Unassembled WGS sequence"/>
</dbReference>
<keyword evidence="1" id="KW-0677">Repeat</keyword>
<dbReference type="EMBL" id="JAGPYM010000011">
    <property type="protein sequence ID" value="KAH6889475.1"/>
    <property type="molecule type" value="Genomic_DNA"/>
</dbReference>
<organism evidence="5 6">
    <name type="scientific">Thelonectria olida</name>
    <dbReference type="NCBI Taxonomy" id="1576542"/>
    <lineage>
        <taxon>Eukaryota</taxon>
        <taxon>Fungi</taxon>
        <taxon>Dikarya</taxon>
        <taxon>Ascomycota</taxon>
        <taxon>Pezizomycotina</taxon>
        <taxon>Sordariomycetes</taxon>
        <taxon>Hypocreomycetidae</taxon>
        <taxon>Hypocreales</taxon>
        <taxon>Nectriaceae</taxon>
        <taxon>Thelonectria</taxon>
    </lineage>
</organism>
<evidence type="ECO:0000256" key="2">
    <source>
        <dbReference type="PROSITE-ProRule" id="PRU00023"/>
    </source>
</evidence>
<dbReference type="SUPFAM" id="SSF48403">
    <property type="entry name" value="Ankyrin repeat"/>
    <property type="match status" value="2"/>
</dbReference>
<dbReference type="InterPro" id="IPR002110">
    <property type="entry name" value="Ankyrin_rpt"/>
</dbReference>
<dbReference type="Pfam" id="PF12796">
    <property type="entry name" value="Ank_2"/>
    <property type="match status" value="1"/>
</dbReference>
<keyword evidence="6" id="KW-1185">Reference proteome</keyword>
<dbReference type="SMART" id="SM00248">
    <property type="entry name" value="ANK"/>
    <property type="match status" value="10"/>
</dbReference>
<dbReference type="InterPro" id="IPR056884">
    <property type="entry name" value="NPHP3-like_N"/>
</dbReference>
<dbReference type="PROSITE" id="PS50297">
    <property type="entry name" value="ANK_REP_REGION"/>
    <property type="match status" value="2"/>
</dbReference>
<feature type="domain" description="Nephrocystin 3-like N-terminal" evidence="4">
    <location>
        <begin position="271"/>
        <end position="450"/>
    </location>
</feature>
<gene>
    <name evidence="5" type="ORF">B0T10DRAFT_548840</name>
</gene>
<feature type="domain" description="GPI inositol-deacylase winged helix" evidence="3">
    <location>
        <begin position="561"/>
        <end position="638"/>
    </location>
</feature>
<dbReference type="InterPro" id="IPR036770">
    <property type="entry name" value="Ankyrin_rpt-contain_sf"/>
</dbReference>
<comment type="caution">
    <text evidence="5">The sequence shown here is derived from an EMBL/GenBank/DDBJ whole genome shotgun (WGS) entry which is preliminary data.</text>
</comment>
<keyword evidence="2" id="KW-0040">ANK repeat</keyword>
<dbReference type="Gene3D" id="1.25.40.20">
    <property type="entry name" value="Ankyrin repeat-containing domain"/>
    <property type="match status" value="3"/>
</dbReference>
<evidence type="ECO:0000256" key="1">
    <source>
        <dbReference type="ARBA" id="ARBA00022737"/>
    </source>
</evidence>
<dbReference type="Pfam" id="PF22939">
    <property type="entry name" value="WHD_GPIID"/>
    <property type="match status" value="1"/>
</dbReference>
<evidence type="ECO:0000313" key="6">
    <source>
        <dbReference type="Proteomes" id="UP000777438"/>
    </source>
</evidence>
<dbReference type="PROSITE" id="PS50088">
    <property type="entry name" value="ANK_REPEAT"/>
    <property type="match status" value="2"/>
</dbReference>
<dbReference type="Pfam" id="PF24883">
    <property type="entry name" value="NPHP3_N"/>
    <property type="match status" value="1"/>
</dbReference>
<reference evidence="5 6" key="1">
    <citation type="journal article" date="2021" name="Nat. Commun.">
        <title>Genetic determinants of endophytism in the Arabidopsis root mycobiome.</title>
        <authorList>
            <person name="Mesny F."/>
            <person name="Miyauchi S."/>
            <person name="Thiergart T."/>
            <person name="Pickel B."/>
            <person name="Atanasova L."/>
            <person name="Karlsson M."/>
            <person name="Huettel B."/>
            <person name="Barry K.W."/>
            <person name="Haridas S."/>
            <person name="Chen C."/>
            <person name="Bauer D."/>
            <person name="Andreopoulos W."/>
            <person name="Pangilinan J."/>
            <person name="LaButti K."/>
            <person name="Riley R."/>
            <person name="Lipzen A."/>
            <person name="Clum A."/>
            <person name="Drula E."/>
            <person name="Henrissat B."/>
            <person name="Kohler A."/>
            <person name="Grigoriev I.V."/>
            <person name="Martin F.M."/>
            <person name="Hacquard S."/>
        </authorList>
    </citation>
    <scope>NUCLEOTIDE SEQUENCE [LARGE SCALE GENOMIC DNA]</scope>
    <source>
        <strain evidence="5 6">MPI-CAGE-CH-0241</strain>
    </source>
</reference>
<protein>
    <recommendedName>
        <fullName evidence="7">NACHT domain-containing protein</fullName>
    </recommendedName>
</protein>
<dbReference type="InterPro" id="IPR054471">
    <property type="entry name" value="GPIID_WHD"/>
</dbReference>
<dbReference type="SUPFAM" id="SSF52540">
    <property type="entry name" value="P-loop containing nucleoside triphosphate hydrolases"/>
    <property type="match status" value="1"/>
</dbReference>
<proteinExistence type="predicted"/>
<accession>A0A9P8W7J5</accession>
<evidence type="ECO:0000259" key="4">
    <source>
        <dbReference type="Pfam" id="PF24883"/>
    </source>
</evidence>
<feature type="repeat" description="ANK" evidence="2">
    <location>
        <begin position="983"/>
        <end position="1015"/>
    </location>
</feature>
<dbReference type="InterPro" id="IPR027417">
    <property type="entry name" value="P-loop_NTPase"/>
</dbReference>
<dbReference type="PANTHER" id="PTHR10039">
    <property type="entry name" value="AMELOGENIN"/>
    <property type="match status" value="1"/>
</dbReference>
<feature type="repeat" description="ANK" evidence="2">
    <location>
        <begin position="951"/>
        <end position="983"/>
    </location>
</feature>
<evidence type="ECO:0000259" key="3">
    <source>
        <dbReference type="Pfam" id="PF22939"/>
    </source>
</evidence>
<sequence length="1429" mass="161376">MFWQEAFVRLAPETQKTLTALQPPGDASQWHPEASNVDDILSLLSQQKQSSEQKEWTSIRDKISKIIDFLHKFKEVGDVAVSFDPVHAALPWAAFRFILMAATAKRDHMESITSILEDISRFIHRGRVFERLYGVVDEEPFDQKLQDGFREDLIELYSASLNSLAYCCSELKKSSTRQALSATFKPGTSKDVLIRLQSRWNTLDEQATTCDRVRFLQVSNDLKCHYTDIMAVLDTFLVKTEERERRQILEDISKVPFAGHHSEYHRLRTKGTTEWVLRTPQFERWEAARSSFVTLLYGSRKFIQSMLNHAGAGKTFLISRVIDHVKQHLHSTGVDQGFAYFYCNRNEEERRQPQSILRSLVRQLSSPFGRSEEIHQDVRDLPKSLGDQCLILDVDMCQDILLKLVASYPSTTIILDALDECNSENRIELMGCFNELMNQNDRLKVFISSRKDFDIVNHFESHPRVEIQATDNQDDIENFVKEQLSRVKRLENMPNLREEISKTLFEKSKGMFQWAALQVQRILRMKFWDEKTMEACLGTMPSTLEGTYNQIWAEIQRQDEGERRLAERAIRWVLCAHEPMPTPRLATAMMVDADSGALFDVERQPGEEEISALCCNLLAFDKEERVWRFCHLSAIEYFEGQQFTELRSHWYPAIVSVKYLFACCDRAAVDTPRLRRLWSLNTELRAYVARYWAHHVRAVQWTENARHIQMGVLLEQFLGSWHHSTEAYQTWVDLMDSFGMVDGVPILELQPASSPIYGIAALGLTLVMRNRYQDHSEFDLNSCNARGYSLLGLATQEGHADFCHWLLERNVDIEQGVSSPLLLACRRGFKSLVLDLLKAGADVNKVCQIAPGRVRTPLFEAVLSVKGDLDILRSVLDNGANPNLRVGNITALDFALQKGSKGSIPLLKRYGATIGDAHIALEGAIEHGLTDCIDGCLEAGADVNALLPSRREQTPLMVVAANGQVEAAKILLKAGADVDLEFMGTTALTRAAERLQVDTMRLLLQAGANPRSNKAMESLCEAASSLGEITKKKEAMTTLFKAGTDVNSVRVHSTLPLVWAIIHDHDWMVEFLIAAGADPNLCTPEQGDCPLTAVVKAKPPRSSTKYLDLLLTAGLDPNYHDGFSNCLCVGVRMGFGKGLQRLLDLGANPTLTFTEGCGSALATAAFYGQDHACEYLLQPSFGVNSNIKLRGWFDNALVAAIAGGVHWDSRPRLESHHQVYYFSKKWGCVQAIQALLESGAEVPFPMNKTLAQCCYMRLEGHEFFISAMKGTYKRRRAIHSFELSIDWVRIMWELKSNPEPSLPFNLSLRQSSFPGRLPSCACIIIRLTSASRPHTKIYAALSVSRGKCDRFVFVREKRRFVLLRDTHSVPVLPSQSAELPILEEESENSAPIDSLVAGSSTNYAWIVSQHWRLLVSFGVVVLAWLYLTL</sequence>
<dbReference type="PANTHER" id="PTHR10039:SF16">
    <property type="entry name" value="GPI INOSITOL-DEACYLASE"/>
    <property type="match status" value="1"/>
</dbReference>